<dbReference type="InterPro" id="IPR001764">
    <property type="entry name" value="Glyco_hydro_3_N"/>
</dbReference>
<evidence type="ECO:0000256" key="1">
    <source>
        <dbReference type="ARBA" id="ARBA00001231"/>
    </source>
</evidence>
<keyword evidence="5" id="KW-0326">Glycosidase</keyword>
<dbReference type="PANTHER" id="PTHR30480">
    <property type="entry name" value="BETA-HEXOSAMINIDASE-RELATED"/>
    <property type="match status" value="1"/>
</dbReference>
<dbReference type="SUPFAM" id="SSF51445">
    <property type="entry name" value="(Trans)glycosidases"/>
    <property type="match status" value="1"/>
</dbReference>
<gene>
    <name evidence="7" type="ORF">D9V28_03775</name>
</gene>
<evidence type="ECO:0000256" key="5">
    <source>
        <dbReference type="ARBA" id="ARBA00023295"/>
    </source>
</evidence>
<dbReference type="InterPro" id="IPR036962">
    <property type="entry name" value="Glyco_hydro_3_N_sf"/>
</dbReference>
<evidence type="ECO:0000313" key="7">
    <source>
        <dbReference type="EMBL" id="RLQ85975.1"/>
    </source>
</evidence>
<accession>A0A3L7J6I5</accession>
<feature type="domain" description="Glycoside hydrolase family 3 N-terminal" evidence="6">
    <location>
        <begin position="20"/>
        <end position="338"/>
    </location>
</feature>
<dbReference type="Gene3D" id="3.20.20.300">
    <property type="entry name" value="Glycoside hydrolase, family 3, N-terminal domain"/>
    <property type="match status" value="1"/>
</dbReference>
<dbReference type="GO" id="GO:0009254">
    <property type="term" value="P:peptidoglycan turnover"/>
    <property type="evidence" value="ECO:0007669"/>
    <property type="project" value="TreeGrafter"/>
</dbReference>
<reference evidence="7 8" key="1">
    <citation type="submission" date="2018-10" db="EMBL/GenBank/DDBJ databases">
        <authorList>
            <person name="Li J."/>
        </authorList>
    </citation>
    <scope>NUCLEOTIDE SEQUENCE [LARGE SCALE GENOMIC DNA]</scope>
    <source>
        <strain evidence="7 8">ZD1-4</strain>
    </source>
</reference>
<dbReference type="GO" id="GO:0005975">
    <property type="term" value="P:carbohydrate metabolic process"/>
    <property type="evidence" value="ECO:0007669"/>
    <property type="project" value="InterPro"/>
</dbReference>
<keyword evidence="8" id="KW-1185">Reference proteome</keyword>
<dbReference type="EC" id="3.2.1.52" evidence="3"/>
<comment type="catalytic activity">
    <reaction evidence="1">
        <text>Hydrolysis of terminal non-reducing N-acetyl-D-hexosamine residues in N-acetyl-beta-D-hexosaminides.</text>
        <dbReference type="EC" id="3.2.1.52"/>
    </reaction>
</comment>
<name>A0A3L7J6I5_9MICO</name>
<dbReference type="Pfam" id="PF00933">
    <property type="entry name" value="Glyco_hydro_3"/>
    <property type="match status" value="1"/>
</dbReference>
<dbReference type="AlphaFoldDB" id="A0A3L7J6I5"/>
<evidence type="ECO:0000313" key="8">
    <source>
        <dbReference type="Proteomes" id="UP000282460"/>
    </source>
</evidence>
<evidence type="ECO:0000256" key="2">
    <source>
        <dbReference type="ARBA" id="ARBA00005336"/>
    </source>
</evidence>
<dbReference type="InterPro" id="IPR017853">
    <property type="entry name" value="GH"/>
</dbReference>
<dbReference type="EMBL" id="RCWJ01000001">
    <property type="protein sequence ID" value="RLQ85975.1"/>
    <property type="molecule type" value="Genomic_DNA"/>
</dbReference>
<proteinExistence type="inferred from homology"/>
<protein>
    <recommendedName>
        <fullName evidence="3">beta-N-acetylhexosaminidase</fullName>
        <ecNumber evidence="3">3.2.1.52</ecNumber>
    </recommendedName>
</protein>
<organism evidence="7 8">
    <name type="scientific">Mycetocola zhadangensis</name>
    <dbReference type="NCBI Taxonomy" id="1164595"/>
    <lineage>
        <taxon>Bacteria</taxon>
        <taxon>Bacillati</taxon>
        <taxon>Actinomycetota</taxon>
        <taxon>Actinomycetes</taxon>
        <taxon>Micrococcales</taxon>
        <taxon>Microbacteriaceae</taxon>
        <taxon>Mycetocola</taxon>
    </lineage>
</organism>
<dbReference type="InterPro" id="IPR050226">
    <property type="entry name" value="NagZ_Beta-hexosaminidase"/>
</dbReference>
<keyword evidence="4 7" id="KW-0378">Hydrolase</keyword>
<evidence type="ECO:0000256" key="3">
    <source>
        <dbReference type="ARBA" id="ARBA00012663"/>
    </source>
</evidence>
<evidence type="ECO:0000259" key="6">
    <source>
        <dbReference type="Pfam" id="PF00933"/>
    </source>
</evidence>
<dbReference type="PANTHER" id="PTHR30480:SF13">
    <property type="entry name" value="BETA-HEXOSAMINIDASE"/>
    <property type="match status" value="1"/>
</dbReference>
<dbReference type="GO" id="GO:0004563">
    <property type="term" value="F:beta-N-acetylhexosaminidase activity"/>
    <property type="evidence" value="ECO:0007669"/>
    <property type="project" value="UniProtKB-EC"/>
</dbReference>
<sequence>MNARESEEAARTQLAAMTRQQKIASLLMLHVAGTDEEVVRAFAEEHRPGGLIFMPDNISPTLADIARLARAATLDEQFPVLIALDQEGGQVRRITADTFASAGTLRHRPPSDTFDAFAQRSGMLVAAGISVNFGIVADVTVNPDSFISSRVLGETSADAADRVRAAVRGEAGRVLRTLKHFPGHGRTEGDSHTSVPETDIDLETWSRTDAVPFAAGIAAGAELVMVGHLRYAAVDDAPATLSRTWHTILRERLGFDGVIITDDMLMLRDSGIAEYRNPAVNAVRALAAGATMLLYVLRGNAAVDGTDPTRLVAEIGAAIDDGRLTNNLIDAAALKLLKLRFQARPAAGLESTPH</sequence>
<evidence type="ECO:0000256" key="4">
    <source>
        <dbReference type="ARBA" id="ARBA00022801"/>
    </source>
</evidence>
<comment type="caution">
    <text evidence="7">The sequence shown here is derived from an EMBL/GenBank/DDBJ whole genome shotgun (WGS) entry which is preliminary data.</text>
</comment>
<dbReference type="Proteomes" id="UP000282460">
    <property type="component" value="Unassembled WGS sequence"/>
</dbReference>
<comment type="similarity">
    <text evidence="2">Belongs to the glycosyl hydrolase 3 family.</text>
</comment>